<evidence type="ECO:0000256" key="1">
    <source>
        <dbReference type="ARBA" id="ARBA00004196"/>
    </source>
</evidence>
<keyword evidence="3" id="KW-0735">Signal-anchor</keyword>
<feature type="signal peptide" evidence="7">
    <location>
        <begin position="1"/>
        <end position="23"/>
    </location>
</feature>
<dbReference type="RefSeq" id="WP_131155339.1">
    <property type="nucleotide sequence ID" value="NZ_CP036402.1"/>
</dbReference>
<dbReference type="PROSITE" id="PS51257">
    <property type="entry name" value="PROKAR_LIPOPROTEIN"/>
    <property type="match status" value="1"/>
</dbReference>
<dbReference type="InterPro" id="IPR017937">
    <property type="entry name" value="Thioredoxin_CS"/>
</dbReference>
<feature type="domain" description="Thioredoxin" evidence="8">
    <location>
        <begin position="41"/>
        <end position="181"/>
    </location>
</feature>
<dbReference type="PROSITE" id="PS51352">
    <property type="entry name" value="THIOREDOXIN_2"/>
    <property type="match status" value="1"/>
</dbReference>
<dbReference type="GO" id="GO:0016209">
    <property type="term" value="F:antioxidant activity"/>
    <property type="evidence" value="ECO:0007669"/>
    <property type="project" value="InterPro"/>
</dbReference>
<proteinExistence type="predicted"/>
<accession>A0A411YGZ3</accession>
<dbReference type="EMBL" id="CP036402">
    <property type="protein sequence ID" value="QBI20342.1"/>
    <property type="molecule type" value="Genomic_DNA"/>
</dbReference>
<sequence>MRPIATMLLLGSLLLLGACTSGGDDTGQGFVGGSGSVSFEPDEREPAPDVSAETLEGEELALDDHEGIVVLNFWASWCGPCAREAPDLVATHEAYADRGVDLLGVNVRDSRANARSFERDFDKPYPSWFDDASTIAADFGDIGPEALPTTIIIDEDRRVASRFFGRVTADQLADRLDELLDEAAARTPASGERAPAAAGSGQP</sequence>
<dbReference type="Pfam" id="PF00578">
    <property type="entry name" value="AhpC-TSA"/>
    <property type="match status" value="1"/>
</dbReference>
<evidence type="ECO:0000256" key="5">
    <source>
        <dbReference type="ARBA" id="ARBA00023284"/>
    </source>
</evidence>
<name>A0A411YGZ3_9ACTN</name>
<evidence type="ECO:0000256" key="7">
    <source>
        <dbReference type="SAM" id="SignalP"/>
    </source>
</evidence>
<keyword evidence="4" id="KW-1015">Disulfide bond</keyword>
<dbReference type="SUPFAM" id="SSF52833">
    <property type="entry name" value="Thioredoxin-like"/>
    <property type="match status" value="1"/>
</dbReference>
<dbReference type="PROSITE" id="PS00194">
    <property type="entry name" value="THIOREDOXIN_1"/>
    <property type="match status" value="1"/>
</dbReference>
<dbReference type="CDD" id="cd02966">
    <property type="entry name" value="TlpA_like_family"/>
    <property type="match status" value="1"/>
</dbReference>
<dbReference type="InterPro" id="IPR013766">
    <property type="entry name" value="Thioredoxin_domain"/>
</dbReference>
<evidence type="ECO:0000313" key="10">
    <source>
        <dbReference type="Proteomes" id="UP000291469"/>
    </source>
</evidence>
<gene>
    <name evidence="9" type="ORF">ER308_12715</name>
</gene>
<dbReference type="PANTHER" id="PTHR42852:SF6">
    <property type="entry name" value="THIOL:DISULFIDE INTERCHANGE PROTEIN DSBE"/>
    <property type="match status" value="1"/>
</dbReference>
<feature type="chain" id="PRO_5019145666" evidence="7">
    <location>
        <begin position="24"/>
        <end position="203"/>
    </location>
</feature>
<keyword evidence="5" id="KW-0676">Redox-active center</keyword>
<dbReference type="KEGG" id="erz:ER308_12715"/>
<dbReference type="Gene3D" id="3.40.30.10">
    <property type="entry name" value="Glutaredoxin"/>
    <property type="match status" value="1"/>
</dbReference>
<organism evidence="9 10">
    <name type="scientific">Egibacter rhizosphaerae</name>
    <dbReference type="NCBI Taxonomy" id="1670831"/>
    <lineage>
        <taxon>Bacteria</taxon>
        <taxon>Bacillati</taxon>
        <taxon>Actinomycetota</taxon>
        <taxon>Nitriliruptoria</taxon>
        <taxon>Egibacterales</taxon>
        <taxon>Egibacteraceae</taxon>
        <taxon>Egibacter</taxon>
    </lineage>
</organism>
<dbReference type="InterPro" id="IPR050553">
    <property type="entry name" value="Thioredoxin_ResA/DsbE_sf"/>
</dbReference>
<dbReference type="AlphaFoldDB" id="A0A411YGZ3"/>
<evidence type="ECO:0000256" key="6">
    <source>
        <dbReference type="SAM" id="MobiDB-lite"/>
    </source>
</evidence>
<dbReference type="InterPro" id="IPR036249">
    <property type="entry name" value="Thioredoxin-like_sf"/>
</dbReference>
<dbReference type="GO" id="GO:0016491">
    <property type="term" value="F:oxidoreductase activity"/>
    <property type="evidence" value="ECO:0007669"/>
    <property type="project" value="InterPro"/>
</dbReference>
<protein>
    <submittedName>
        <fullName evidence="9">TlpA family protein disulfide reductase</fullName>
    </submittedName>
</protein>
<evidence type="ECO:0000259" key="8">
    <source>
        <dbReference type="PROSITE" id="PS51352"/>
    </source>
</evidence>
<keyword evidence="3" id="KW-0812">Transmembrane</keyword>
<dbReference type="Proteomes" id="UP000291469">
    <property type="component" value="Chromosome"/>
</dbReference>
<feature type="region of interest" description="Disordered" evidence="6">
    <location>
        <begin position="184"/>
        <end position="203"/>
    </location>
</feature>
<dbReference type="GO" id="GO:0030313">
    <property type="term" value="C:cell envelope"/>
    <property type="evidence" value="ECO:0007669"/>
    <property type="project" value="UniProtKB-SubCell"/>
</dbReference>
<evidence type="ECO:0000256" key="3">
    <source>
        <dbReference type="ARBA" id="ARBA00022968"/>
    </source>
</evidence>
<dbReference type="OrthoDB" id="9796554at2"/>
<evidence type="ECO:0000313" key="9">
    <source>
        <dbReference type="EMBL" id="QBI20342.1"/>
    </source>
</evidence>
<dbReference type="InterPro" id="IPR000866">
    <property type="entry name" value="AhpC/TSA"/>
</dbReference>
<comment type="subcellular location">
    <subcellularLocation>
        <location evidence="1">Cell envelope</location>
    </subcellularLocation>
</comment>
<dbReference type="GO" id="GO:0017004">
    <property type="term" value="P:cytochrome complex assembly"/>
    <property type="evidence" value="ECO:0007669"/>
    <property type="project" value="UniProtKB-KW"/>
</dbReference>
<dbReference type="PANTHER" id="PTHR42852">
    <property type="entry name" value="THIOL:DISULFIDE INTERCHANGE PROTEIN DSBE"/>
    <property type="match status" value="1"/>
</dbReference>
<evidence type="ECO:0000256" key="4">
    <source>
        <dbReference type="ARBA" id="ARBA00023157"/>
    </source>
</evidence>
<evidence type="ECO:0000256" key="2">
    <source>
        <dbReference type="ARBA" id="ARBA00022748"/>
    </source>
</evidence>
<keyword evidence="2" id="KW-0201">Cytochrome c-type biogenesis</keyword>
<keyword evidence="10" id="KW-1185">Reference proteome</keyword>
<reference evidence="9 10" key="1">
    <citation type="submission" date="2019-01" db="EMBL/GenBank/DDBJ databases">
        <title>Egibacter rhizosphaerae EGI 80759T.</title>
        <authorList>
            <person name="Chen D.-D."/>
            <person name="Tian Y."/>
            <person name="Jiao J.-Y."/>
            <person name="Zhang X.-T."/>
            <person name="Zhang Y.-G."/>
            <person name="Zhang Y."/>
            <person name="Xiao M."/>
            <person name="Shu W.-S."/>
            <person name="Li W.-J."/>
        </authorList>
    </citation>
    <scope>NUCLEOTIDE SEQUENCE [LARGE SCALE GENOMIC DNA]</scope>
    <source>
        <strain evidence="9 10">EGI 80759</strain>
    </source>
</reference>
<keyword evidence="7" id="KW-0732">Signal</keyword>